<feature type="domain" description="LXG" evidence="2">
    <location>
        <begin position="1"/>
        <end position="229"/>
    </location>
</feature>
<organism evidence="3 4">
    <name type="scientific">Listeria fleischmannii</name>
    <dbReference type="NCBI Taxonomy" id="1069827"/>
    <lineage>
        <taxon>Bacteria</taxon>
        <taxon>Bacillati</taxon>
        <taxon>Bacillota</taxon>
        <taxon>Bacilli</taxon>
        <taxon>Bacillales</taxon>
        <taxon>Listeriaceae</taxon>
        <taxon>Listeria</taxon>
    </lineage>
</organism>
<evidence type="ECO:0000313" key="4">
    <source>
        <dbReference type="Proteomes" id="UP000571128"/>
    </source>
</evidence>
<evidence type="ECO:0000313" key="3">
    <source>
        <dbReference type="EMBL" id="MBC1398664.1"/>
    </source>
</evidence>
<reference evidence="3 4" key="1">
    <citation type="submission" date="2020-03" db="EMBL/GenBank/DDBJ databases">
        <title>Soil Listeria distribution.</title>
        <authorList>
            <person name="Liao J."/>
            <person name="Wiedmann M."/>
        </authorList>
    </citation>
    <scope>NUCLEOTIDE SEQUENCE [LARGE SCALE GENOMIC DNA]</scope>
    <source>
        <strain evidence="3 4">FSL L7-1645</strain>
    </source>
</reference>
<name>A0A841YEP1_9LIST</name>
<accession>A0A841YEP1</accession>
<dbReference type="InterPro" id="IPR006829">
    <property type="entry name" value="LXG_dom"/>
</dbReference>
<evidence type="ECO:0000256" key="1">
    <source>
        <dbReference type="ARBA" id="ARBA00034117"/>
    </source>
</evidence>
<comment type="similarity">
    <text evidence="1">In the N-terminal section; belongs to the LXG family.</text>
</comment>
<dbReference type="RefSeq" id="WP_160113757.1">
    <property type="nucleotide sequence ID" value="NZ_JAARPY010000006.1"/>
</dbReference>
<protein>
    <recommendedName>
        <fullName evidence="2">LXG domain-containing protein</fullName>
    </recommendedName>
</protein>
<sequence length="401" mass="43269">MSIDMYLSSSDGQATSTSETCRKQIRGYEELQQAIHDFTTNSASLTGEAYASAKRYFSAVLLPLAQGGMLLSEAVEQAVKKFPADYREQVDSGDLKQTELEEQIRQANQLLHHAENIKTSLLKIDNEDIMKDFQLSQNQVLIGIYQDLKQDLEKKLSKLLAFNTASSAIFKDIAALESAVRQGLAQTKSAWDGNAGVFVVPSKHDLLWTTTIQDKQKNMLDMTSDAVKGVSTASTANVLRAEAKASTKKIKNGTWYKSAVKSTKSGEKTWKQVNGDVNRFKSVKNAKKVDEVINGTGKLGNGTLKGMGALGVAGSLADGVITYNERKEEYGNASAAIDGVVHTGTAVGSIYTGAAIGSLIPIPVVGTVAGAVGGYLVNSVANTFYDGFAHGKWNFDNFKLW</sequence>
<dbReference type="AlphaFoldDB" id="A0A841YEP1"/>
<dbReference type="PANTHER" id="PTHR34976">
    <property type="entry name" value="RIBONUCLEASE YQCG-RELATED"/>
    <property type="match status" value="1"/>
</dbReference>
<evidence type="ECO:0000259" key="2">
    <source>
        <dbReference type="PROSITE" id="PS51756"/>
    </source>
</evidence>
<dbReference type="InterPro" id="IPR051768">
    <property type="entry name" value="Bact_secretion_toxin"/>
</dbReference>
<dbReference type="Pfam" id="PF04740">
    <property type="entry name" value="LXG"/>
    <property type="match status" value="1"/>
</dbReference>
<dbReference type="Proteomes" id="UP000571128">
    <property type="component" value="Unassembled WGS sequence"/>
</dbReference>
<proteinExistence type="inferred from homology"/>
<dbReference type="PANTHER" id="PTHR34976:SF1">
    <property type="entry name" value="TOXIN BC_0920"/>
    <property type="match status" value="1"/>
</dbReference>
<dbReference type="EMBL" id="JAARPY010000006">
    <property type="protein sequence ID" value="MBC1398664.1"/>
    <property type="molecule type" value="Genomic_DNA"/>
</dbReference>
<gene>
    <name evidence="3" type="ORF">HB844_07270</name>
</gene>
<dbReference type="PROSITE" id="PS51756">
    <property type="entry name" value="LXG"/>
    <property type="match status" value="1"/>
</dbReference>
<comment type="caution">
    <text evidence="3">The sequence shown here is derived from an EMBL/GenBank/DDBJ whole genome shotgun (WGS) entry which is preliminary data.</text>
</comment>